<evidence type="ECO:0000256" key="2">
    <source>
        <dbReference type="SAM" id="MobiDB-lite"/>
    </source>
</evidence>
<dbReference type="Proteomes" id="UP001147746">
    <property type="component" value="Unassembled WGS sequence"/>
</dbReference>
<keyword evidence="1" id="KW-0175">Coiled coil</keyword>
<feature type="coiled-coil region" evidence="1">
    <location>
        <begin position="29"/>
        <end position="56"/>
    </location>
</feature>
<sequence>MARNKNPTTQRNYVVRLIKIGLKWLSHTSNVSQAEIQEMKQTLEQIEAEATGDRNLLAVAMGDLTLEDVENIFGLKKLTPKNEQKGDKWNLVPFNPKDVPDSEDFEAFYDLLCQALQNLDFANHDSTRSEALVHTRLDMLLGLVLGWAKEDRRIIFGNSVSWGYETPFHVVIKMNAKKKMLCGRPDYALWYGAQANVETNLVIVEAKTSDEIGKGERQVLAYMGLVHAGRKERGREDTTVYGIATDCIKLFFYQVNDSSKWCSTILIWGQTEKEDETIVAMLLRIMKLAPNQSPTHTRENTSQSHQFSSSAGEDIPMQGC</sequence>
<evidence type="ECO:0000313" key="4">
    <source>
        <dbReference type="Proteomes" id="UP001147746"/>
    </source>
</evidence>
<dbReference type="EMBL" id="JAPZBO010000005">
    <property type="protein sequence ID" value="KAJ5316321.1"/>
    <property type="molecule type" value="Genomic_DNA"/>
</dbReference>
<keyword evidence="4" id="KW-1185">Reference proteome</keyword>
<feature type="compositionally biased region" description="Polar residues" evidence="2">
    <location>
        <begin position="292"/>
        <end position="311"/>
    </location>
</feature>
<evidence type="ECO:0000313" key="3">
    <source>
        <dbReference type="EMBL" id="KAJ5316321.1"/>
    </source>
</evidence>
<feature type="region of interest" description="Disordered" evidence="2">
    <location>
        <begin position="292"/>
        <end position="320"/>
    </location>
</feature>
<accession>A0A9W9PXG3</accession>
<organism evidence="3 4">
    <name type="scientific">Penicillium atrosanguineum</name>
    <dbReference type="NCBI Taxonomy" id="1132637"/>
    <lineage>
        <taxon>Eukaryota</taxon>
        <taxon>Fungi</taxon>
        <taxon>Dikarya</taxon>
        <taxon>Ascomycota</taxon>
        <taxon>Pezizomycotina</taxon>
        <taxon>Eurotiomycetes</taxon>
        <taxon>Eurotiomycetidae</taxon>
        <taxon>Eurotiales</taxon>
        <taxon>Aspergillaceae</taxon>
        <taxon>Penicillium</taxon>
    </lineage>
</organism>
<dbReference type="OrthoDB" id="4349137at2759"/>
<protein>
    <submittedName>
        <fullName evidence="3">Uncharacterized protein</fullName>
    </submittedName>
</protein>
<dbReference type="AlphaFoldDB" id="A0A9W9PXG3"/>
<reference evidence="3" key="2">
    <citation type="journal article" date="2023" name="IMA Fungus">
        <title>Comparative genomic study of the Penicillium genus elucidates a diverse pangenome and 15 lateral gene transfer events.</title>
        <authorList>
            <person name="Petersen C."/>
            <person name="Sorensen T."/>
            <person name="Nielsen M.R."/>
            <person name="Sondergaard T.E."/>
            <person name="Sorensen J.L."/>
            <person name="Fitzpatrick D.A."/>
            <person name="Frisvad J.C."/>
            <person name="Nielsen K.L."/>
        </authorList>
    </citation>
    <scope>NUCLEOTIDE SEQUENCE</scope>
    <source>
        <strain evidence="3">IBT 21472</strain>
    </source>
</reference>
<name>A0A9W9PXG3_9EURO</name>
<reference evidence="3" key="1">
    <citation type="submission" date="2022-12" db="EMBL/GenBank/DDBJ databases">
        <authorList>
            <person name="Petersen C."/>
        </authorList>
    </citation>
    <scope>NUCLEOTIDE SEQUENCE</scope>
    <source>
        <strain evidence="3">IBT 21472</strain>
    </source>
</reference>
<gene>
    <name evidence="3" type="ORF">N7476_006628</name>
</gene>
<comment type="caution">
    <text evidence="3">The sequence shown here is derived from an EMBL/GenBank/DDBJ whole genome shotgun (WGS) entry which is preliminary data.</text>
</comment>
<evidence type="ECO:0000256" key="1">
    <source>
        <dbReference type="SAM" id="Coils"/>
    </source>
</evidence>
<proteinExistence type="predicted"/>